<evidence type="ECO:0000313" key="3">
    <source>
        <dbReference type="Proteomes" id="UP000027138"/>
    </source>
</evidence>
<dbReference type="AlphaFoldDB" id="A0A067LAL7"/>
<sequence>MKSEIFYFSGPRRSLTGRSPDRRRQPPCTVAGKSRMPRNLQGYHPSTPIFGGEESIETFGSPLARRKLARSRRRPKSATVGGDGLDSRRWRSDRSEGRLGTCPASPKEPIATFFLLDGGRKRKGEGGGGGVVARSRERKKKRKKECRFLDHSGSIRTGLV</sequence>
<evidence type="ECO:0000256" key="1">
    <source>
        <dbReference type="SAM" id="MobiDB-lite"/>
    </source>
</evidence>
<organism evidence="2 3">
    <name type="scientific">Jatropha curcas</name>
    <name type="common">Barbados nut</name>
    <dbReference type="NCBI Taxonomy" id="180498"/>
    <lineage>
        <taxon>Eukaryota</taxon>
        <taxon>Viridiplantae</taxon>
        <taxon>Streptophyta</taxon>
        <taxon>Embryophyta</taxon>
        <taxon>Tracheophyta</taxon>
        <taxon>Spermatophyta</taxon>
        <taxon>Magnoliopsida</taxon>
        <taxon>eudicotyledons</taxon>
        <taxon>Gunneridae</taxon>
        <taxon>Pentapetalae</taxon>
        <taxon>rosids</taxon>
        <taxon>fabids</taxon>
        <taxon>Malpighiales</taxon>
        <taxon>Euphorbiaceae</taxon>
        <taxon>Crotonoideae</taxon>
        <taxon>Jatropheae</taxon>
        <taxon>Jatropha</taxon>
    </lineage>
</organism>
<keyword evidence="3" id="KW-1185">Reference proteome</keyword>
<feature type="compositionally biased region" description="Basic and acidic residues" evidence="1">
    <location>
        <begin position="85"/>
        <end position="97"/>
    </location>
</feature>
<name>A0A067LAL7_JATCU</name>
<evidence type="ECO:0000313" key="2">
    <source>
        <dbReference type="EMBL" id="KDP45516.1"/>
    </source>
</evidence>
<dbReference type="EMBL" id="KK914231">
    <property type="protein sequence ID" value="KDP45516.1"/>
    <property type="molecule type" value="Genomic_DNA"/>
</dbReference>
<proteinExistence type="predicted"/>
<reference evidence="2 3" key="1">
    <citation type="journal article" date="2014" name="PLoS ONE">
        <title>Global Analysis of Gene Expression Profiles in Physic Nut (Jatropha curcas L.) Seedlings Exposed to Salt Stress.</title>
        <authorList>
            <person name="Zhang L."/>
            <person name="Zhang C."/>
            <person name="Wu P."/>
            <person name="Chen Y."/>
            <person name="Li M."/>
            <person name="Jiang H."/>
            <person name="Wu G."/>
        </authorList>
    </citation>
    <scope>NUCLEOTIDE SEQUENCE [LARGE SCALE GENOMIC DNA]</scope>
    <source>
        <strain evidence="3">cv. GZQX0401</strain>
        <tissue evidence="2">Young leaves</tissue>
    </source>
</reference>
<gene>
    <name evidence="2" type="ORF">JCGZ_17069</name>
</gene>
<feature type="compositionally biased region" description="Basic residues" evidence="1">
    <location>
        <begin position="64"/>
        <end position="76"/>
    </location>
</feature>
<feature type="compositionally biased region" description="Basic residues" evidence="1">
    <location>
        <begin position="136"/>
        <end position="145"/>
    </location>
</feature>
<dbReference type="Proteomes" id="UP000027138">
    <property type="component" value="Unassembled WGS sequence"/>
</dbReference>
<protein>
    <submittedName>
        <fullName evidence="2">Uncharacterized protein</fullName>
    </submittedName>
</protein>
<accession>A0A067LAL7</accession>
<feature type="region of interest" description="Disordered" evidence="1">
    <location>
        <begin position="1"/>
        <end position="160"/>
    </location>
</feature>